<evidence type="ECO:0000313" key="2">
    <source>
        <dbReference type="Proteomes" id="UP000054321"/>
    </source>
</evidence>
<organism evidence="1 2">
    <name type="scientific">Oidiodendron maius (strain Zn)</name>
    <dbReference type="NCBI Taxonomy" id="913774"/>
    <lineage>
        <taxon>Eukaryota</taxon>
        <taxon>Fungi</taxon>
        <taxon>Dikarya</taxon>
        <taxon>Ascomycota</taxon>
        <taxon>Pezizomycotina</taxon>
        <taxon>Leotiomycetes</taxon>
        <taxon>Leotiomycetes incertae sedis</taxon>
        <taxon>Myxotrichaceae</taxon>
        <taxon>Oidiodendron</taxon>
    </lineage>
</organism>
<proteinExistence type="predicted"/>
<dbReference type="STRING" id="913774.A0A0C3HVC6"/>
<dbReference type="Gene3D" id="3.10.490.10">
    <property type="entry name" value="Gamma-glutamyl cyclotransferase-like"/>
    <property type="match status" value="1"/>
</dbReference>
<name>A0A0C3HVC6_OIDMZ</name>
<protein>
    <recommendedName>
        <fullName evidence="3">Gamma-glutamylcyclotransferase AIG2-like domain-containing protein</fullName>
    </recommendedName>
</protein>
<evidence type="ECO:0008006" key="3">
    <source>
        <dbReference type="Google" id="ProtNLM"/>
    </source>
</evidence>
<keyword evidence="2" id="KW-1185">Reference proteome</keyword>
<dbReference type="InParanoid" id="A0A0C3HVC6"/>
<dbReference type="HOGENOM" id="CLU_1489420_0_0_1"/>
<evidence type="ECO:0000313" key="1">
    <source>
        <dbReference type="EMBL" id="KIN06960.1"/>
    </source>
</evidence>
<dbReference type="Proteomes" id="UP000054321">
    <property type="component" value="Unassembled WGS sequence"/>
</dbReference>
<accession>A0A0C3HVC6</accession>
<dbReference type="EMBL" id="KN832870">
    <property type="protein sequence ID" value="KIN06960.1"/>
    <property type="molecule type" value="Genomic_DNA"/>
</dbReference>
<reference evidence="2" key="2">
    <citation type="submission" date="2015-01" db="EMBL/GenBank/DDBJ databases">
        <title>Evolutionary Origins and Diversification of the Mycorrhizal Mutualists.</title>
        <authorList>
            <consortium name="DOE Joint Genome Institute"/>
            <consortium name="Mycorrhizal Genomics Consortium"/>
            <person name="Kohler A."/>
            <person name="Kuo A."/>
            <person name="Nagy L.G."/>
            <person name="Floudas D."/>
            <person name="Copeland A."/>
            <person name="Barry K.W."/>
            <person name="Cichocki N."/>
            <person name="Veneault-Fourrey C."/>
            <person name="LaButti K."/>
            <person name="Lindquist E.A."/>
            <person name="Lipzen A."/>
            <person name="Lundell T."/>
            <person name="Morin E."/>
            <person name="Murat C."/>
            <person name="Riley R."/>
            <person name="Ohm R."/>
            <person name="Sun H."/>
            <person name="Tunlid A."/>
            <person name="Henrissat B."/>
            <person name="Grigoriev I.V."/>
            <person name="Hibbett D.S."/>
            <person name="Martin F."/>
        </authorList>
    </citation>
    <scope>NUCLEOTIDE SEQUENCE [LARGE SCALE GENOMIC DNA]</scope>
    <source>
        <strain evidence="2">Zn</strain>
    </source>
</reference>
<dbReference type="AlphaFoldDB" id="A0A0C3HVC6"/>
<dbReference type="OrthoDB" id="3262926at2759"/>
<sequence length="181" mass="20826">MNSASRISLSVEVAISCPRGEISTTEDQKSSASYNSKKPSLIDYKFMKGEAFVPPSDRINFVGFRPLHIFLYGILMDLVQLQKIILWGQYSALVFNPGNIIHEMAYEVQKESHMEYLKYYETEAYKVKGWNIKLGNGTEVPGETFIYNKDGNLLKKGSFYLKDWQMKQLKKKSWKRDSLGS</sequence>
<reference evidence="1 2" key="1">
    <citation type="submission" date="2014-04" db="EMBL/GenBank/DDBJ databases">
        <authorList>
            <consortium name="DOE Joint Genome Institute"/>
            <person name="Kuo A."/>
            <person name="Martino E."/>
            <person name="Perotto S."/>
            <person name="Kohler A."/>
            <person name="Nagy L.G."/>
            <person name="Floudas D."/>
            <person name="Copeland A."/>
            <person name="Barry K.W."/>
            <person name="Cichocki N."/>
            <person name="Veneault-Fourrey C."/>
            <person name="LaButti K."/>
            <person name="Lindquist E.A."/>
            <person name="Lipzen A."/>
            <person name="Lundell T."/>
            <person name="Morin E."/>
            <person name="Murat C."/>
            <person name="Sun H."/>
            <person name="Tunlid A."/>
            <person name="Henrissat B."/>
            <person name="Grigoriev I.V."/>
            <person name="Hibbett D.S."/>
            <person name="Martin F."/>
            <person name="Nordberg H.P."/>
            <person name="Cantor M.N."/>
            <person name="Hua S.X."/>
        </authorList>
    </citation>
    <scope>NUCLEOTIDE SEQUENCE [LARGE SCALE GENOMIC DNA]</scope>
    <source>
        <strain evidence="1 2">Zn</strain>
    </source>
</reference>
<gene>
    <name evidence="1" type="ORF">OIDMADRAFT_21886</name>
</gene>